<feature type="signal peptide" evidence="1">
    <location>
        <begin position="1"/>
        <end position="35"/>
    </location>
</feature>
<dbReference type="KEGG" id="rpc:RPC_1340"/>
<organism evidence="2">
    <name type="scientific">Rhodopseudomonas palustris (strain BisB18)</name>
    <dbReference type="NCBI Taxonomy" id="316056"/>
    <lineage>
        <taxon>Bacteria</taxon>
        <taxon>Pseudomonadati</taxon>
        <taxon>Pseudomonadota</taxon>
        <taxon>Alphaproteobacteria</taxon>
        <taxon>Hyphomicrobiales</taxon>
        <taxon>Nitrobacteraceae</taxon>
        <taxon>Rhodopseudomonas</taxon>
    </lineage>
</organism>
<keyword evidence="1" id="KW-0732">Signal</keyword>
<gene>
    <name evidence="2" type="ordered locus">RPC_1340</name>
</gene>
<dbReference type="HOGENOM" id="CLU_119067_0_0_5"/>
<reference evidence="2" key="1">
    <citation type="submission" date="2006-03" db="EMBL/GenBank/DDBJ databases">
        <title>Complete sequence of Rhodopseudomonas palustris BisB18.</title>
        <authorList>
            <consortium name="US DOE Joint Genome Institute"/>
            <person name="Copeland A."/>
            <person name="Lucas S."/>
            <person name="Lapidus A."/>
            <person name="Barry K."/>
            <person name="Detter J.C."/>
            <person name="Glavina del Rio T."/>
            <person name="Hammon N."/>
            <person name="Israni S."/>
            <person name="Dalin E."/>
            <person name="Tice H."/>
            <person name="Pitluck S."/>
            <person name="Chain P."/>
            <person name="Malfatti S."/>
            <person name="Shin M."/>
            <person name="Vergez L."/>
            <person name="Schmutz J."/>
            <person name="Larimer F."/>
            <person name="Land M."/>
            <person name="Hauser L."/>
            <person name="Pelletier D.A."/>
            <person name="Kyrpides N."/>
            <person name="Anderson I."/>
            <person name="Oda Y."/>
            <person name="Harwood C.S."/>
            <person name="Richardson P."/>
        </authorList>
    </citation>
    <scope>NUCLEOTIDE SEQUENCE [LARGE SCALE GENOMIC DNA]</scope>
    <source>
        <strain evidence="2">BisB18</strain>
    </source>
</reference>
<feature type="chain" id="PRO_5004199968" evidence="1">
    <location>
        <begin position="36"/>
        <end position="203"/>
    </location>
</feature>
<proteinExistence type="predicted"/>
<dbReference type="eggNOG" id="ENOG503371U">
    <property type="taxonomic scope" value="Bacteria"/>
</dbReference>
<dbReference type="EMBL" id="CP000301">
    <property type="protein sequence ID" value="ABD86902.1"/>
    <property type="molecule type" value="Genomic_DNA"/>
</dbReference>
<evidence type="ECO:0000313" key="2">
    <source>
        <dbReference type="EMBL" id="ABD86902.1"/>
    </source>
</evidence>
<sequence>MPASSRPMVAIISAGCLSLCFALALTMGPAGSALAQQPKAAAKQGAPAAQPAESPQIKQIALTDKQIEQLLAAQPEMDAIAAKLPDKPAAKPEANIDAQFEEVAKKHGFAGYAEYNDVVDNIGLVLAGFDPQSKSYVGAEAVLKSQIAAVRADKKIPAKEKKEVLGELNAALKTPAPTIENKANIDVVARSYDKLTAVLQQSD</sequence>
<dbReference type="RefSeq" id="WP_011471807.1">
    <property type="nucleotide sequence ID" value="NC_007925.1"/>
</dbReference>
<name>Q219N4_RHOPB</name>
<protein>
    <submittedName>
        <fullName evidence="2">Uncharacterized protein</fullName>
    </submittedName>
</protein>
<accession>Q219N4</accession>
<evidence type="ECO:0000256" key="1">
    <source>
        <dbReference type="SAM" id="SignalP"/>
    </source>
</evidence>
<dbReference type="AlphaFoldDB" id="Q219N4"/>